<evidence type="ECO:0000256" key="1">
    <source>
        <dbReference type="ARBA" id="ARBA00022553"/>
    </source>
</evidence>
<evidence type="ECO:0000256" key="4">
    <source>
        <dbReference type="ARBA" id="ARBA00023125"/>
    </source>
</evidence>
<accession>A0A0D2JN86</accession>
<evidence type="ECO:0000313" key="9">
    <source>
        <dbReference type="Proteomes" id="UP000032233"/>
    </source>
</evidence>
<reference evidence="8 9" key="1">
    <citation type="submission" date="2013-11" db="EMBL/GenBank/DDBJ databases">
        <title>Metagenomic analysis of a methanogenic consortium involved in long chain n-alkane degradation.</title>
        <authorList>
            <person name="Davidova I.A."/>
            <person name="Callaghan A.V."/>
            <person name="Wawrik B."/>
            <person name="Pruitt S."/>
            <person name="Marks C."/>
            <person name="Duncan K.E."/>
            <person name="Suflita J.M."/>
        </authorList>
    </citation>
    <scope>NUCLEOTIDE SEQUENCE [LARGE SCALE GENOMIC DNA]</scope>
    <source>
        <strain evidence="8 9">SPR</strain>
    </source>
</reference>
<dbReference type="EMBL" id="AZAC01000078">
    <property type="protein sequence ID" value="KIX10955.1"/>
    <property type="molecule type" value="Genomic_DNA"/>
</dbReference>
<gene>
    <name evidence="8" type="ORF">X474_26465</name>
</gene>
<dbReference type="GO" id="GO:0032993">
    <property type="term" value="C:protein-DNA complex"/>
    <property type="evidence" value="ECO:0007669"/>
    <property type="project" value="TreeGrafter"/>
</dbReference>
<sequence length="227" mass="25469">MGLNTQTIKESGGWHPHILLVEDETNVAKGLKMVLSEEGYGVDVTMDGKSALDTFRGNGFDLVVADLRLPDIDGMEVIRTVKAERPETQVVIITGFPSVSSAVAAVKMGVHDYLRKPFTDDEFKNAVNSALLKKKEPSVEKLLVKTENERLIQKQEVIKVLERANQEQTFWRKLMEEGSTALGDYHLTSAAKAAIISGDLQWIRDHVGDLSEKQLTFIYKRLEREAW</sequence>
<evidence type="ECO:0000256" key="5">
    <source>
        <dbReference type="ARBA" id="ARBA00023163"/>
    </source>
</evidence>
<dbReference type="Pfam" id="PF00072">
    <property type="entry name" value="Response_reg"/>
    <property type="match status" value="1"/>
</dbReference>
<dbReference type="Gene3D" id="3.40.50.2300">
    <property type="match status" value="1"/>
</dbReference>
<organism evidence="8 9">
    <name type="scientific">Dethiosulfatarculus sandiegensis</name>
    <dbReference type="NCBI Taxonomy" id="1429043"/>
    <lineage>
        <taxon>Bacteria</taxon>
        <taxon>Pseudomonadati</taxon>
        <taxon>Thermodesulfobacteriota</taxon>
        <taxon>Desulfarculia</taxon>
        <taxon>Desulfarculales</taxon>
        <taxon>Desulfarculaceae</taxon>
        <taxon>Dethiosulfatarculus</taxon>
    </lineage>
</organism>
<keyword evidence="9" id="KW-1185">Reference proteome</keyword>
<evidence type="ECO:0000256" key="6">
    <source>
        <dbReference type="PROSITE-ProRule" id="PRU00169"/>
    </source>
</evidence>
<keyword evidence="5" id="KW-0804">Transcription</keyword>
<proteinExistence type="predicted"/>
<dbReference type="PROSITE" id="PS50110">
    <property type="entry name" value="RESPONSE_REGULATORY"/>
    <property type="match status" value="1"/>
</dbReference>
<comment type="caution">
    <text evidence="8">The sequence shown here is derived from an EMBL/GenBank/DDBJ whole genome shotgun (WGS) entry which is preliminary data.</text>
</comment>
<keyword evidence="1 6" id="KW-0597">Phosphoprotein</keyword>
<dbReference type="GO" id="GO:0000156">
    <property type="term" value="F:phosphorelay response regulator activity"/>
    <property type="evidence" value="ECO:0007669"/>
    <property type="project" value="TreeGrafter"/>
</dbReference>
<feature type="modified residue" description="4-aspartylphosphate" evidence="6">
    <location>
        <position position="66"/>
    </location>
</feature>
<dbReference type="PANTHER" id="PTHR48111:SF1">
    <property type="entry name" value="TWO-COMPONENT RESPONSE REGULATOR ORR33"/>
    <property type="match status" value="1"/>
</dbReference>
<protein>
    <recommendedName>
        <fullName evidence="7">Response regulatory domain-containing protein</fullName>
    </recommendedName>
</protein>
<dbReference type="InterPro" id="IPR039420">
    <property type="entry name" value="WalR-like"/>
</dbReference>
<dbReference type="PANTHER" id="PTHR48111">
    <property type="entry name" value="REGULATOR OF RPOS"/>
    <property type="match status" value="1"/>
</dbReference>
<keyword evidence="4" id="KW-0238">DNA-binding</keyword>
<dbReference type="RefSeq" id="WP_044352580.1">
    <property type="nucleotide sequence ID" value="NZ_AZAC01000078.1"/>
</dbReference>
<evidence type="ECO:0000313" key="8">
    <source>
        <dbReference type="EMBL" id="KIX10955.1"/>
    </source>
</evidence>
<dbReference type="STRING" id="1429043.X474_26465"/>
<dbReference type="GO" id="GO:0006355">
    <property type="term" value="P:regulation of DNA-templated transcription"/>
    <property type="evidence" value="ECO:0007669"/>
    <property type="project" value="TreeGrafter"/>
</dbReference>
<dbReference type="AlphaFoldDB" id="A0A0D2JN86"/>
<keyword evidence="2" id="KW-0902">Two-component regulatory system</keyword>
<dbReference type="GO" id="GO:0000976">
    <property type="term" value="F:transcription cis-regulatory region binding"/>
    <property type="evidence" value="ECO:0007669"/>
    <property type="project" value="TreeGrafter"/>
</dbReference>
<evidence type="ECO:0000259" key="7">
    <source>
        <dbReference type="PROSITE" id="PS50110"/>
    </source>
</evidence>
<dbReference type="GO" id="GO:0005829">
    <property type="term" value="C:cytosol"/>
    <property type="evidence" value="ECO:0007669"/>
    <property type="project" value="TreeGrafter"/>
</dbReference>
<dbReference type="InterPro" id="IPR001789">
    <property type="entry name" value="Sig_transdc_resp-reg_receiver"/>
</dbReference>
<keyword evidence="3" id="KW-0805">Transcription regulation</keyword>
<dbReference type="OrthoDB" id="5417155at2"/>
<evidence type="ECO:0000256" key="3">
    <source>
        <dbReference type="ARBA" id="ARBA00023015"/>
    </source>
</evidence>
<feature type="domain" description="Response regulatory" evidence="7">
    <location>
        <begin position="17"/>
        <end position="131"/>
    </location>
</feature>
<evidence type="ECO:0000256" key="2">
    <source>
        <dbReference type="ARBA" id="ARBA00023012"/>
    </source>
</evidence>
<dbReference type="Proteomes" id="UP000032233">
    <property type="component" value="Unassembled WGS sequence"/>
</dbReference>
<dbReference type="SMART" id="SM00448">
    <property type="entry name" value="REC"/>
    <property type="match status" value="1"/>
</dbReference>
<dbReference type="InterPro" id="IPR011006">
    <property type="entry name" value="CheY-like_superfamily"/>
</dbReference>
<name>A0A0D2JN86_9BACT</name>
<dbReference type="SUPFAM" id="SSF52172">
    <property type="entry name" value="CheY-like"/>
    <property type="match status" value="1"/>
</dbReference>
<dbReference type="InParanoid" id="A0A0D2JN86"/>